<dbReference type="AlphaFoldDB" id="A0A7C9BLY2"/>
<dbReference type="Proteomes" id="UP000479293">
    <property type="component" value="Unassembled WGS sequence"/>
</dbReference>
<keyword evidence="4" id="KW-1185">Reference proteome</keyword>
<gene>
    <name evidence="3" type="ORF">GBK04_28465</name>
</gene>
<comment type="caution">
    <text evidence="3">The sequence shown here is derived from an EMBL/GenBank/DDBJ whole genome shotgun (WGS) entry which is preliminary data.</text>
</comment>
<feature type="region of interest" description="Disordered" evidence="1">
    <location>
        <begin position="62"/>
        <end position="94"/>
    </location>
</feature>
<name>A0A7C9BLY2_9BACT</name>
<organism evidence="3 4">
    <name type="scientific">Salmonirosea aquatica</name>
    <dbReference type="NCBI Taxonomy" id="2654236"/>
    <lineage>
        <taxon>Bacteria</taxon>
        <taxon>Pseudomonadati</taxon>
        <taxon>Bacteroidota</taxon>
        <taxon>Cytophagia</taxon>
        <taxon>Cytophagales</taxon>
        <taxon>Spirosomataceae</taxon>
        <taxon>Salmonirosea</taxon>
    </lineage>
</organism>
<keyword evidence="2" id="KW-0732">Signal</keyword>
<feature type="signal peptide" evidence="2">
    <location>
        <begin position="1"/>
        <end position="18"/>
    </location>
</feature>
<proteinExistence type="predicted"/>
<sequence>MKRLVILALLFGSLTAQAQISAPAVKDTITKILPDSRPRVVTPASIRQAIFQVVDFADTLTGGTRATRPAGVAGPQGNRGARYSGPQGPQEYRG</sequence>
<evidence type="ECO:0000256" key="1">
    <source>
        <dbReference type="SAM" id="MobiDB-lite"/>
    </source>
</evidence>
<protein>
    <submittedName>
        <fullName evidence="3">Uncharacterized protein</fullName>
    </submittedName>
</protein>
<evidence type="ECO:0000313" key="3">
    <source>
        <dbReference type="EMBL" id="MPR37163.1"/>
    </source>
</evidence>
<evidence type="ECO:0000313" key="4">
    <source>
        <dbReference type="Proteomes" id="UP000479293"/>
    </source>
</evidence>
<feature type="chain" id="PRO_5028958982" evidence="2">
    <location>
        <begin position="19"/>
        <end position="94"/>
    </location>
</feature>
<feature type="non-terminal residue" evidence="3">
    <location>
        <position position="94"/>
    </location>
</feature>
<dbReference type="RefSeq" id="WP_152765715.1">
    <property type="nucleotide sequence ID" value="NZ_WHLY01000002.1"/>
</dbReference>
<evidence type="ECO:0000256" key="2">
    <source>
        <dbReference type="SAM" id="SignalP"/>
    </source>
</evidence>
<accession>A0A7C9BLY2</accession>
<dbReference type="EMBL" id="WHLY01000002">
    <property type="protein sequence ID" value="MPR37163.1"/>
    <property type="molecule type" value="Genomic_DNA"/>
</dbReference>
<reference evidence="3 4" key="1">
    <citation type="submission" date="2019-10" db="EMBL/GenBank/DDBJ databases">
        <title>Draft Genome Sequence of Cytophagaceae sp. SJW1-29.</title>
        <authorList>
            <person name="Choi A."/>
        </authorList>
    </citation>
    <scope>NUCLEOTIDE SEQUENCE [LARGE SCALE GENOMIC DNA]</scope>
    <source>
        <strain evidence="3 4">SJW1-29</strain>
    </source>
</reference>